<organism evidence="2 3">
    <name type="scientific">Lysobacter stagni</name>
    <dbReference type="NCBI Taxonomy" id="3045172"/>
    <lineage>
        <taxon>Bacteria</taxon>
        <taxon>Pseudomonadati</taxon>
        <taxon>Pseudomonadota</taxon>
        <taxon>Gammaproteobacteria</taxon>
        <taxon>Lysobacterales</taxon>
        <taxon>Lysobacteraceae</taxon>
        <taxon>Lysobacter</taxon>
    </lineage>
</organism>
<dbReference type="RefSeq" id="WP_283211230.1">
    <property type="nucleotide sequence ID" value="NZ_JASGBI010000001.1"/>
</dbReference>
<protein>
    <recommendedName>
        <fullName evidence="4">DUF5056 domain-containing protein</fullName>
    </recommendedName>
</protein>
<dbReference type="EMBL" id="JASGBI010000001">
    <property type="protein sequence ID" value="MDI9237724.1"/>
    <property type="molecule type" value="Genomic_DNA"/>
</dbReference>
<evidence type="ECO:0000256" key="1">
    <source>
        <dbReference type="SAM" id="Phobius"/>
    </source>
</evidence>
<dbReference type="Proteomes" id="UP001321580">
    <property type="component" value="Unassembled WGS sequence"/>
</dbReference>
<sequence>MNTPNDRFPQRPLSHADRQRLDAEWLAQERAIEQERRGLPLDPEDARLAEYRLIARALRTPAMEPPPFDLTAQIVAHVERAQQFGERVEFWLLRGLGLLLAAVAAVAVGVYGADWVPAFAELWPSMSAQSSGWGGLLVACLVVSALWQGMGRLMRASGPLHMA</sequence>
<evidence type="ECO:0008006" key="4">
    <source>
        <dbReference type="Google" id="ProtNLM"/>
    </source>
</evidence>
<keyword evidence="1" id="KW-0812">Transmembrane</keyword>
<proteinExistence type="predicted"/>
<evidence type="ECO:0000313" key="2">
    <source>
        <dbReference type="EMBL" id="MDI9237724.1"/>
    </source>
</evidence>
<keyword evidence="1" id="KW-1133">Transmembrane helix</keyword>
<accession>A0ABT6XCG6</accession>
<keyword evidence="1" id="KW-0472">Membrane</keyword>
<keyword evidence="3" id="KW-1185">Reference proteome</keyword>
<comment type="caution">
    <text evidence="2">The sequence shown here is derived from an EMBL/GenBank/DDBJ whole genome shotgun (WGS) entry which is preliminary data.</text>
</comment>
<feature type="transmembrane region" description="Helical" evidence="1">
    <location>
        <begin position="90"/>
        <end position="111"/>
    </location>
</feature>
<name>A0ABT6XCG6_9GAMM</name>
<feature type="transmembrane region" description="Helical" evidence="1">
    <location>
        <begin position="131"/>
        <end position="147"/>
    </location>
</feature>
<evidence type="ECO:0000313" key="3">
    <source>
        <dbReference type="Proteomes" id="UP001321580"/>
    </source>
</evidence>
<gene>
    <name evidence="2" type="ORF">QLQ15_02220</name>
</gene>
<reference evidence="2 3" key="1">
    <citation type="submission" date="2023-05" db="EMBL/GenBank/DDBJ databases">
        <title>Lysobacter sp. strain LF1 Genome sequencing and assembly.</title>
        <authorList>
            <person name="Jung Y."/>
        </authorList>
    </citation>
    <scope>NUCLEOTIDE SEQUENCE [LARGE SCALE GENOMIC DNA]</scope>
    <source>
        <strain evidence="2 3">LF1</strain>
    </source>
</reference>